<proteinExistence type="predicted"/>
<sequence>MKSGILSFNKGLFRQHTRSVLWMSIFFMLALLVVLPLFIWMIFMREETLEYYFQGNYENGLLAFSYSIQYITLIIFPVIAGLILTNYLTKKGSSDFMHSLPFKRETLLTHVYMAGGTALVLPIVLNGLVLIIMRPLIKPSVYTIGDVAGWLGISLLVVLLMFVVTVFVGLFIGSPLLQGVMAYGIFVLPGALIMLFVANARFFINGLAAEAYINKVMSEGIFLVRASMIVEKPFSEMELTVYTGLVVLLVVISYIVYKARPAEAVDEPIVFPFFRWLFIFSFTLAAMLIGGLYFGEFLDGAFGWTLLGYIIGALAGYTILQMIVQKTLRLIWPWKGFVLYVAALVILFIPVATFTSFYEEKVPAENEVAKVYVGDNTFYNPSYTGELPNSAAVDRQRIGYMEERESVHQSIDLHKQLIKSGEPSKRMAHQIGIAYELKDGSRMERQYYVDTEQLNELTQELRNNEEFKRKTSSIFAISRPEKISYLAVADYWNGTSQMRITDQKEMAAMIQAMKHDVINEKSRRFTDYDFSNIGEVQVWFTDGQMMSVPIYLDQEQTINYIRQKGKDGGFASADQVAEAYILTTDTPERRRMLVDYIYEKSEAPGEAVLTDFPMPAKKITDPNQLKELLNPALLSQDGDRTLLIQWKGNGAISAVGIKN</sequence>
<reference evidence="2 3" key="1">
    <citation type="submission" date="2019-10" db="EMBL/GenBank/DDBJ databases">
        <title>Bacillus aerolatum sp. nov., isolated from bioaerosol of sport playgrounds.</title>
        <authorList>
            <person name="Chen P."/>
            <person name="Zhang G."/>
        </authorList>
    </citation>
    <scope>NUCLEOTIDE SEQUENCE [LARGE SCALE GENOMIC DNA]</scope>
    <source>
        <strain evidence="2 3">CX253</strain>
    </source>
</reference>
<accession>A0A6I1FSL6</accession>
<dbReference type="InterPro" id="IPR053046">
    <property type="entry name" value="ABC-5_transporter"/>
</dbReference>
<keyword evidence="3" id="KW-1185">Reference proteome</keyword>
<name>A0A6I1FSL6_9BACI</name>
<feature type="transmembrane region" description="Helical" evidence="1">
    <location>
        <begin position="336"/>
        <end position="358"/>
    </location>
</feature>
<keyword evidence="1" id="KW-0472">Membrane</keyword>
<feature type="transmembrane region" description="Helical" evidence="1">
    <location>
        <begin position="20"/>
        <end position="43"/>
    </location>
</feature>
<organism evidence="2 3">
    <name type="scientific">Bacillus aerolatus</name>
    <dbReference type="NCBI Taxonomy" id="2653354"/>
    <lineage>
        <taxon>Bacteria</taxon>
        <taxon>Bacillati</taxon>
        <taxon>Bacillota</taxon>
        <taxon>Bacilli</taxon>
        <taxon>Bacillales</taxon>
        <taxon>Bacillaceae</taxon>
        <taxon>Bacillus</taxon>
    </lineage>
</organism>
<feature type="transmembrane region" description="Helical" evidence="1">
    <location>
        <begin position="239"/>
        <end position="257"/>
    </location>
</feature>
<feature type="transmembrane region" description="Helical" evidence="1">
    <location>
        <begin position="269"/>
        <end position="295"/>
    </location>
</feature>
<feature type="transmembrane region" description="Helical" evidence="1">
    <location>
        <begin position="149"/>
        <end position="173"/>
    </location>
</feature>
<dbReference type="AlphaFoldDB" id="A0A6I1FSL6"/>
<dbReference type="EMBL" id="WEIO01000009">
    <property type="protein sequence ID" value="KAB7705266.1"/>
    <property type="molecule type" value="Genomic_DNA"/>
</dbReference>
<dbReference type="RefSeq" id="WP_152153112.1">
    <property type="nucleotide sequence ID" value="NZ_WEIO01000009.1"/>
</dbReference>
<feature type="transmembrane region" description="Helical" evidence="1">
    <location>
        <begin position="301"/>
        <end position="324"/>
    </location>
</feature>
<protein>
    <recommendedName>
        <fullName evidence="4">ABC-2 type transport system permease protein</fullName>
    </recommendedName>
</protein>
<feature type="transmembrane region" description="Helical" evidence="1">
    <location>
        <begin position="110"/>
        <end position="137"/>
    </location>
</feature>
<dbReference type="PANTHER" id="PTHR39177:SF1">
    <property type="entry name" value="ABC TRANSPORTER PERMEASE YTRC-RELATED"/>
    <property type="match status" value="1"/>
</dbReference>
<evidence type="ECO:0000256" key="1">
    <source>
        <dbReference type="SAM" id="Phobius"/>
    </source>
</evidence>
<dbReference type="Proteomes" id="UP000429595">
    <property type="component" value="Unassembled WGS sequence"/>
</dbReference>
<keyword evidence="1" id="KW-0812">Transmembrane</keyword>
<feature type="transmembrane region" description="Helical" evidence="1">
    <location>
        <begin position="180"/>
        <end position="204"/>
    </location>
</feature>
<evidence type="ECO:0000313" key="2">
    <source>
        <dbReference type="EMBL" id="KAB7705266.1"/>
    </source>
</evidence>
<gene>
    <name evidence="2" type="ORF">F9802_14265</name>
</gene>
<comment type="caution">
    <text evidence="2">The sequence shown here is derived from an EMBL/GenBank/DDBJ whole genome shotgun (WGS) entry which is preliminary data.</text>
</comment>
<evidence type="ECO:0008006" key="4">
    <source>
        <dbReference type="Google" id="ProtNLM"/>
    </source>
</evidence>
<keyword evidence="1" id="KW-1133">Transmembrane helix</keyword>
<evidence type="ECO:0000313" key="3">
    <source>
        <dbReference type="Proteomes" id="UP000429595"/>
    </source>
</evidence>
<feature type="transmembrane region" description="Helical" evidence="1">
    <location>
        <begin position="63"/>
        <end position="89"/>
    </location>
</feature>
<dbReference type="PANTHER" id="PTHR39177">
    <property type="entry name" value="ABC TRANSPORTER PERMEASE YTRC-RELATED"/>
    <property type="match status" value="1"/>
</dbReference>